<organism evidence="2">
    <name type="scientific">Eucalyptus grandis</name>
    <name type="common">Flooded gum</name>
    <dbReference type="NCBI Taxonomy" id="71139"/>
    <lineage>
        <taxon>Eukaryota</taxon>
        <taxon>Viridiplantae</taxon>
        <taxon>Streptophyta</taxon>
        <taxon>Embryophyta</taxon>
        <taxon>Tracheophyta</taxon>
        <taxon>Spermatophyta</taxon>
        <taxon>Magnoliopsida</taxon>
        <taxon>eudicotyledons</taxon>
        <taxon>Gunneridae</taxon>
        <taxon>Pentapetalae</taxon>
        <taxon>rosids</taxon>
        <taxon>malvids</taxon>
        <taxon>Myrtales</taxon>
        <taxon>Myrtaceae</taxon>
        <taxon>Myrtoideae</taxon>
        <taxon>Eucalypteae</taxon>
        <taxon>Eucalyptus</taxon>
    </lineage>
</organism>
<dbReference type="Gramene" id="KCW71351">
    <property type="protein sequence ID" value="KCW71351"/>
    <property type="gene ID" value="EUGRSUZ_F04431"/>
</dbReference>
<reference evidence="2" key="1">
    <citation type="submission" date="2013-07" db="EMBL/GenBank/DDBJ databases">
        <title>The genome of Eucalyptus grandis.</title>
        <authorList>
            <person name="Schmutz J."/>
            <person name="Hayes R."/>
            <person name="Myburg A."/>
            <person name="Tuskan G."/>
            <person name="Grattapaglia D."/>
            <person name="Rokhsar D.S."/>
        </authorList>
    </citation>
    <scope>NUCLEOTIDE SEQUENCE</scope>
    <source>
        <tissue evidence="2">Leaf extractions</tissue>
    </source>
</reference>
<accession>A0A059BZH0</accession>
<dbReference type="AlphaFoldDB" id="A0A059BZH0"/>
<proteinExistence type="predicted"/>
<dbReference type="InParanoid" id="A0A059BZH0"/>
<name>A0A059BZH0_EUCGR</name>
<evidence type="ECO:0000313" key="2">
    <source>
        <dbReference type="EMBL" id="KCW71351.1"/>
    </source>
</evidence>
<protein>
    <submittedName>
        <fullName evidence="2">Uncharacterized protein</fullName>
    </submittedName>
</protein>
<sequence length="139" mass="14884">MKLVLMNALEATVSTSPLVLSDIAIGSLAPAGGALMRIASRVRAAALLAGLGIAQTARVPPIGEGSLRSRSRRSVSHRRGREGRGEREDREAEGISTVALEKDLQRHAELVVWSEASGGPRPARGRLLAPSWQVFFFFT</sequence>
<feature type="compositionally biased region" description="Basic residues" evidence="1">
    <location>
        <begin position="69"/>
        <end position="81"/>
    </location>
</feature>
<dbReference type="EMBL" id="KK198758">
    <property type="protein sequence ID" value="KCW71351.1"/>
    <property type="molecule type" value="Genomic_DNA"/>
</dbReference>
<feature type="compositionally biased region" description="Basic and acidic residues" evidence="1">
    <location>
        <begin position="82"/>
        <end position="93"/>
    </location>
</feature>
<feature type="region of interest" description="Disordered" evidence="1">
    <location>
        <begin position="61"/>
        <end position="96"/>
    </location>
</feature>
<evidence type="ECO:0000256" key="1">
    <source>
        <dbReference type="SAM" id="MobiDB-lite"/>
    </source>
</evidence>
<gene>
    <name evidence="2" type="ORF">EUGRSUZ_F04431</name>
</gene>